<sequence length="251" mass="27596">MGGGGGAHTPPTTPFPILGNCFVVERRIAVSRAIRDVETDQLLTGLRLLRSYFKKEQLQTPVLQFFKENLPNLSIVKNGKDGQYAVQWRDKEGNLSMNQAGRDMHKPLLHRISIAYPGCSTAMQSFGGIEFSRKAVKASLLGADNLQISDFVCSFVISVAAATFVLEELSDTQMLGLQDGLQTPGASSHGGLSVGMTPKTLRLPKHGEMLLSVHGSPLGVYKEDMEAIHDTKEEEEDNKEEEHEKEMKNLI</sequence>
<dbReference type="EMBL" id="SDRB02006609">
    <property type="protein sequence ID" value="THG12298.1"/>
    <property type="molecule type" value="Genomic_DNA"/>
</dbReference>
<keyword evidence="3" id="KW-1185">Reference proteome</keyword>
<evidence type="ECO:0000313" key="3">
    <source>
        <dbReference type="Proteomes" id="UP000306102"/>
    </source>
</evidence>
<proteinExistence type="predicted"/>
<protein>
    <submittedName>
        <fullName evidence="2">Uncharacterized protein</fullName>
    </submittedName>
</protein>
<comment type="caution">
    <text evidence="2">The sequence shown here is derived from an EMBL/GenBank/DDBJ whole genome shotgun (WGS) entry which is preliminary data.</text>
</comment>
<evidence type="ECO:0000256" key="1">
    <source>
        <dbReference type="SAM" id="MobiDB-lite"/>
    </source>
</evidence>
<dbReference type="PANTHER" id="PTHR37248:SF1">
    <property type="entry name" value="TRANSLATION INITIATION FACTOR"/>
    <property type="match status" value="1"/>
</dbReference>
<dbReference type="PANTHER" id="PTHR37248">
    <property type="entry name" value="TRANSLATION INITIATION FACTOR"/>
    <property type="match status" value="1"/>
</dbReference>
<evidence type="ECO:0000313" key="2">
    <source>
        <dbReference type="EMBL" id="THG12298.1"/>
    </source>
</evidence>
<feature type="region of interest" description="Disordered" evidence="1">
    <location>
        <begin position="230"/>
        <end position="251"/>
    </location>
</feature>
<dbReference type="AlphaFoldDB" id="A0A4S4E896"/>
<dbReference type="Proteomes" id="UP000306102">
    <property type="component" value="Unassembled WGS sequence"/>
</dbReference>
<accession>A0A4S4E896</accession>
<feature type="compositionally biased region" description="Basic and acidic residues" evidence="1">
    <location>
        <begin position="240"/>
        <end position="251"/>
    </location>
</feature>
<reference evidence="2 3" key="1">
    <citation type="journal article" date="2018" name="Proc. Natl. Acad. Sci. U.S.A.">
        <title>Draft genome sequence of Camellia sinensis var. sinensis provides insights into the evolution of the tea genome and tea quality.</title>
        <authorList>
            <person name="Wei C."/>
            <person name="Yang H."/>
            <person name="Wang S."/>
            <person name="Zhao J."/>
            <person name="Liu C."/>
            <person name="Gao L."/>
            <person name="Xia E."/>
            <person name="Lu Y."/>
            <person name="Tai Y."/>
            <person name="She G."/>
            <person name="Sun J."/>
            <person name="Cao H."/>
            <person name="Tong W."/>
            <person name="Gao Q."/>
            <person name="Li Y."/>
            <person name="Deng W."/>
            <person name="Jiang X."/>
            <person name="Wang W."/>
            <person name="Chen Q."/>
            <person name="Zhang S."/>
            <person name="Li H."/>
            <person name="Wu J."/>
            <person name="Wang P."/>
            <person name="Li P."/>
            <person name="Shi C."/>
            <person name="Zheng F."/>
            <person name="Jian J."/>
            <person name="Huang B."/>
            <person name="Shan D."/>
            <person name="Shi M."/>
            <person name="Fang C."/>
            <person name="Yue Y."/>
            <person name="Li F."/>
            <person name="Li D."/>
            <person name="Wei S."/>
            <person name="Han B."/>
            <person name="Jiang C."/>
            <person name="Yin Y."/>
            <person name="Xia T."/>
            <person name="Zhang Z."/>
            <person name="Bennetzen J.L."/>
            <person name="Zhao S."/>
            <person name="Wan X."/>
        </authorList>
    </citation>
    <scope>NUCLEOTIDE SEQUENCE [LARGE SCALE GENOMIC DNA]</scope>
    <source>
        <strain evidence="3">cv. Shuchazao</strain>
        <tissue evidence="2">Leaf</tissue>
    </source>
</reference>
<gene>
    <name evidence="2" type="ORF">TEA_001485</name>
</gene>
<name>A0A4S4E896_CAMSN</name>
<organism evidence="2 3">
    <name type="scientific">Camellia sinensis var. sinensis</name>
    <name type="common">China tea</name>
    <dbReference type="NCBI Taxonomy" id="542762"/>
    <lineage>
        <taxon>Eukaryota</taxon>
        <taxon>Viridiplantae</taxon>
        <taxon>Streptophyta</taxon>
        <taxon>Embryophyta</taxon>
        <taxon>Tracheophyta</taxon>
        <taxon>Spermatophyta</taxon>
        <taxon>Magnoliopsida</taxon>
        <taxon>eudicotyledons</taxon>
        <taxon>Gunneridae</taxon>
        <taxon>Pentapetalae</taxon>
        <taxon>asterids</taxon>
        <taxon>Ericales</taxon>
        <taxon>Theaceae</taxon>
        <taxon>Camellia</taxon>
    </lineage>
</organism>